<proteinExistence type="predicted"/>
<dbReference type="Gene3D" id="3.30.300.20">
    <property type="match status" value="1"/>
</dbReference>
<dbReference type="SUPFAM" id="SSF82784">
    <property type="entry name" value="OsmC-like"/>
    <property type="match status" value="1"/>
</dbReference>
<accession>A0ABX9GI52</accession>
<name>A0ABX9GI52_9BURK</name>
<sequence length="137" mass="14174">MPSITSTTIGQNGRYLLSARDQHLIADATASRGGPGEAWLAGELLLAALATCAHAVIESSAREQGLTLSRVVVTGDSEADEAQPGHYGHVHLAFTLTGVDDAQANALVGEYLRICPIYGSVSRGAPVTVQIVAQAAH</sequence>
<dbReference type="InterPro" id="IPR003718">
    <property type="entry name" value="OsmC/Ohr_fam"/>
</dbReference>
<dbReference type="InterPro" id="IPR015946">
    <property type="entry name" value="KH_dom-like_a/b"/>
</dbReference>
<gene>
    <name evidence="1" type="ORF">DFP87_101708</name>
</gene>
<dbReference type="Pfam" id="PF02566">
    <property type="entry name" value="OsmC"/>
    <property type="match status" value="1"/>
</dbReference>
<protein>
    <submittedName>
        <fullName evidence="1">OsmC-like protein</fullName>
    </submittedName>
</protein>
<dbReference type="RefSeq" id="WP_088587479.1">
    <property type="nucleotide sequence ID" value="NZ_CADIJU010000001.1"/>
</dbReference>
<organism evidence="1 2">
    <name type="scientific">Achromobacter marplatensis</name>
    <dbReference type="NCBI Taxonomy" id="470868"/>
    <lineage>
        <taxon>Bacteria</taxon>
        <taxon>Pseudomonadati</taxon>
        <taxon>Pseudomonadota</taxon>
        <taxon>Betaproteobacteria</taxon>
        <taxon>Burkholderiales</taxon>
        <taxon>Alcaligenaceae</taxon>
        <taxon>Achromobacter</taxon>
    </lineage>
</organism>
<dbReference type="InterPro" id="IPR036102">
    <property type="entry name" value="OsmC/Ohrsf"/>
</dbReference>
<comment type="caution">
    <text evidence="1">The sequence shown here is derived from an EMBL/GenBank/DDBJ whole genome shotgun (WGS) entry which is preliminary data.</text>
</comment>
<reference evidence="1 2" key="1">
    <citation type="submission" date="2018-06" db="EMBL/GenBank/DDBJ databases">
        <title>Genomic Encyclopedia of Type Strains, Phase III (KMG-III): the genomes of soil and plant-associated and newly described type strains.</title>
        <authorList>
            <person name="Whitman W."/>
        </authorList>
    </citation>
    <scope>NUCLEOTIDE SEQUENCE [LARGE SCALE GENOMIC DNA]</scope>
    <source>
        <strain evidence="1 2">CECT 7342</strain>
    </source>
</reference>
<dbReference type="GeneID" id="99728867"/>
<dbReference type="EMBL" id="QNRM01000001">
    <property type="protein sequence ID" value="RBP24198.1"/>
    <property type="molecule type" value="Genomic_DNA"/>
</dbReference>
<dbReference type="Proteomes" id="UP000252124">
    <property type="component" value="Unassembled WGS sequence"/>
</dbReference>
<evidence type="ECO:0000313" key="1">
    <source>
        <dbReference type="EMBL" id="RBP24198.1"/>
    </source>
</evidence>
<evidence type="ECO:0000313" key="2">
    <source>
        <dbReference type="Proteomes" id="UP000252124"/>
    </source>
</evidence>
<keyword evidence="2" id="KW-1185">Reference proteome</keyword>